<comment type="caution">
    <text evidence="1">The sequence shown here is derived from an EMBL/GenBank/DDBJ whole genome shotgun (WGS) entry which is preliminary data.</text>
</comment>
<name>A0A099F1S1_9RHOB</name>
<dbReference type="EMBL" id="JRKN01000013">
    <property type="protein sequence ID" value="KGJ04218.1"/>
    <property type="molecule type" value="Genomic_DNA"/>
</dbReference>
<sequence>MARLAPVAAIQKQPGLQAEPHGWLAGALVRDKQLVEFYVSGRSVHGFGQITARGAIGCRKTGRSSG</sequence>
<organism evidence="1 2">
    <name type="scientific">Paracoccus halophilus</name>
    <dbReference type="NCBI Taxonomy" id="376733"/>
    <lineage>
        <taxon>Bacteria</taxon>
        <taxon>Pseudomonadati</taxon>
        <taxon>Pseudomonadota</taxon>
        <taxon>Alphaproteobacteria</taxon>
        <taxon>Rhodobacterales</taxon>
        <taxon>Paracoccaceae</taxon>
        <taxon>Paracoccus</taxon>
    </lineage>
</organism>
<evidence type="ECO:0000313" key="1">
    <source>
        <dbReference type="EMBL" id="KGJ04218.1"/>
    </source>
</evidence>
<reference evidence="1 2" key="2">
    <citation type="submission" date="2014-10" db="EMBL/GenBank/DDBJ databases">
        <title>Paracoccus sanguinis sp. nov., isolated from clinical specimens of New York State patients.</title>
        <authorList>
            <person name="Mingle L.A."/>
            <person name="Cole J.A."/>
            <person name="Lapierre P."/>
            <person name="Musser K.A."/>
        </authorList>
    </citation>
    <scope>NUCLEOTIDE SEQUENCE [LARGE SCALE GENOMIC DNA]</scope>
    <source>
        <strain evidence="1 2">JCM 14014</strain>
    </source>
</reference>
<proteinExistence type="predicted"/>
<gene>
    <name evidence="1" type="ORF">IT41_10995</name>
</gene>
<dbReference type="Proteomes" id="UP000029846">
    <property type="component" value="Unassembled WGS sequence"/>
</dbReference>
<evidence type="ECO:0000313" key="2">
    <source>
        <dbReference type="Proteomes" id="UP000029846"/>
    </source>
</evidence>
<dbReference type="AlphaFoldDB" id="A0A099F1S1"/>
<keyword evidence="2" id="KW-1185">Reference proteome</keyword>
<reference evidence="1 2" key="1">
    <citation type="submission" date="2014-09" db="EMBL/GenBank/DDBJ databases">
        <authorList>
            <person name="McGinnis J.M."/>
            <person name="Wolfgang W.J."/>
        </authorList>
    </citation>
    <scope>NUCLEOTIDE SEQUENCE [LARGE SCALE GENOMIC DNA]</scope>
    <source>
        <strain evidence="1 2">JCM 14014</strain>
    </source>
</reference>
<accession>A0A099F1S1</accession>
<protein>
    <submittedName>
        <fullName evidence="1">Uncharacterized protein</fullName>
    </submittedName>
</protein>